<feature type="region of interest" description="Disordered" evidence="1">
    <location>
        <begin position="38"/>
        <end position="75"/>
    </location>
</feature>
<evidence type="ECO:0000256" key="1">
    <source>
        <dbReference type="SAM" id="MobiDB-lite"/>
    </source>
</evidence>
<dbReference type="Proteomes" id="UP001056436">
    <property type="component" value="Unassembled WGS sequence"/>
</dbReference>
<keyword evidence="3" id="KW-1185">Reference proteome</keyword>
<feature type="compositionally biased region" description="Polar residues" evidence="1">
    <location>
        <begin position="53"/>
        <end position="75"/>
    </location>
</feature>
<dbReference type="AlphaFoldDB" id="A0A9P9X9P1"/>
<comment type="caution">
    <text evidence="2">The sequence shown here is derived from an EMBL/GenBank/DDBJ whole genome shotgun (WGS) entry which is preliminary data.</text>
</comment>
<proteinExistence type="predicted"/>
<organism evidence="2 3">
    <name type="scientific">Colletotrichum abscissum</name>
    <dbReference type="NCBI Taxonomy" id="1671311"/>
    <lineage>
        <taxon>Eukaryota</taxon>
        <taxon>Fungi</taxon>
        <taxon>Dikarya</taxon>
        <taxon>Ascomycota</taxon>
        <taxon>Pezizomycotina</taxon>
        <taxon>Sordariomycetes</taxon>
        <taxon>Hypocreomycetidae</taxon>
        <taxon>Glomerellales</taxon>
        <taxon>Glomerellaceae</taxon>
        <taxon>Colletotrichum</taxon>
        <taxon>Colletotrichum acutatum species complex</taxon>
    </lineage>
</organism>
<accession>A0A9P9X9P1</accession>
<sequence length="75" mass="7730">MRLHTTNDVSIPANGLPLAATLSTLSARKSHHAISHIYGSAPTKSPLDDLSGVSRSTCTSASNPAKTSATCLQLV</sequence>
<gene>
    <name evidence="2" type="ORF">CABS02_09770</name>
</gene>
<dbReference type="EMBL" id="SDAQ01000067">
    <property type="protein sequence ID" value="KAI3544368.1"/>
    <property type="molecule type" value="Genomic_DNA"/>
</dbReference>
<protein>
    <submittedName>
        <fullName evidence="2">Uncharacterized protein</fullName>
    </submittedName>
</protein>
<evidence type="ECO:0000313" key="3">
    <source>
        <dbReference type="Proteomes" id="UP001056436"/>
    </source>
</evidence>
<dbReference type="OrthoDB" id="10403357at2759"/>
<name>A0A9P9X9P1_9PEZI</name>
<evidence type="ECO:0000313" key="2">
    <source>
        <dbReference type="EMBL" id="KAI3544368.1"/>
    </source>
</evidence>
<reference evidence="2" key="1">
    <citation type="submission" date="2019-01" db="EMBL/GenBank/DDBJ databases">
        <title>Colletotrichum abscissum LGMF1257.</title>
        <authorList>
            <person name="Baroncelli R."/>
        </authorList>
    </citation>
    <scope>NUCLEOTIDE SEQUENCE</scope>
    <source>
        <strain evidence="2">Ca142</strain>
    </source>
</reference>